<proteinExistence type="predicted"/>
<feature type="transmembrane region" description="Helical" evidence="6">
    <location>
        <begin position="74"/>
        <end position="98"/>
    </location>
</feature>
<dbReference type="InterPro" id="IPR051791">
    <property type="entry name" value="Pra-immunoreactive"/>
</dbReference>
<comment type="subcellular location">
    <subcellularLocation>
        <location evidence="1">Cell membrane</location>
        <topology evidence="1">Multi-pass membrane protein</topology>
    </subcellularLocation>
</comment>
<gene>
    <name evidence="8" type="ORF">UT17_C0003G0126</name>
</gene>
<dbReference type="InterPro" id="IPR010432">
    <property type="entry name" value="RDD"/>
</dbReference>
<feature type="transmembrane region" description="Helical" evidence="6">
    <location>
        <begin position="20"/>
        <end position="38"/>
    </location>
</feature>
<dbReference type="Proteomes" id="UP000034774">
    <property type="component" value="Unassembled WGS sequence"/>
</dbReference>
<name>A0A0G0LJN5_9BACT</name>
<evidence type="ECO:0000256" key="1">
    <source>
        <dbReference type="ARBA" id="ARBA00004651"/>
    </source>
</evidence>
<evidence type="ECO:0000256" key="6">
    <source>
        <dbReference type="SAM" id="Phobius"/>
    </source>
</evidence>
<dbReference type="EMBL" id="LBVU01000003">
    <property type="protein sequence ID" value="KKQ92103.1"/>
    <property type="molecule type" value="Genomic_DNA"/>
</dbReference>
<evidence type="ECO:0000313" key="9">
    <source>
        <dbReference type="Proteomes" id="UP000034774"/>
    </source>
</evidence>
<keyword evidence="3 6" id="KW-0812">Transmembrane</keyword>
<keyword evidence="2" id="KW-1003">Cell membrane</keyword>
<feature type="domain" description="RDD" evidence="7">
    <location>
        <begin position="31"/>
        <end position="165"/>
    </location>
</feature>
<evidence type="ECO:0000256" key="3">
    <source>
        <dbReference type="ARBA" id="ARBA00022692"/>
    </source>
</evidence>
<organism evidence="8 9">
    <name type="scientific">Candidatus Woesebacteria bacterium GW2011_GWB1_39_10</name>
    <dbReference type="NCBI Taxonomy" id="1618572"/>
    <lineage>
        <taxon>Bacteria</taxon>
        <taxon>Candidatus Woeseibacteriota</taxon>
    </lineage>
</organism>
<dbReference type="Pfam" id="PF06271">
    <property type="entry name" value="RDD"/>
    <property type="match status" value="1"/>
</dbReference>
<dbReference type="STRING" id="1618572.UT17_C0003G0126"/>
<evidence type="ECO:0000313" key="8">
    <source>
        <dbReference type="EMBL" id="KKQ92103.1"/>
    </source>
</evidence>
<feature type="transmembrane region" description="Helical" evidence="6">
    <location>
        <begin position="133"/>
        <end position="152"/>
    </location>
</feature>
<dbReference type="AlphaFoldDB" id="A0A0G0LJN5"/>
<reference evidence="8 9" key="1">
    <citation type="journal article" date="2015" name="Nature">
        <title>rRNA introns, odd ribosomes, and small enigmatic genomes across a large radiation of phyla.</title>
        <authorList>
            <person name="Brown C.T."/>
            <person name="Hug L.A."/>
            <person name="Thomas B.C."/>
            <person name="Sharon I."/>
            <person name="Castelle C.J."/>
            <person name="Singh A."/>
            <person name="Wilkins M.J."/>
            <person name="Williams K.H."/>
            <person name="Banfield J.F."/>
        </authorList>
    </citation>
    <scope>NUCLEOTIDE SEQUENCE [LARGE SCALE GENOMIC DNA]</scope>
</reference>
<comment type="caution">
    <text evidence="8">The sequence shown here is derived from an EMBL/GenBank/DDBJ whole genome shotgun (WGS) entry which is preliminary data.</text>
</comment>
<dbReference type="PATRIC" id="fig|1618572.3.peg.556"/>
<sequence length="171" mass="18295">MPQENTPSPIVSQPQPQVDPQAVSAAGTVVYAGFWARLGASVLDGLIIGVVSFVINLVMGIVTTVAGGGSASSVVAVVSMVVSLIFFVLELVYFIYFIGAKGQTLGKMALKIKVVRAGTNEAPGYLKAFLREVVGKFISSFVFLLGFLWMLWDKNKQTWHDKIAGTVVVKV</sequence>
<keyword evidence="4 6" id="KW-1133">Transmembrane helix</keyword>
<keyword evidence="5 6" id="KW-0472">Membrane</keyword>
<evidence type="ECO:0000256" key="5">
    <source>
        <dbReference type="ARBA" id="ARBA00023136"/>
    </source>
</evidence>
<evidence type="ECO:0000256" key="4">
    <source>
        <dbReference type="ARBA" id="ARBA00022989"/>
    </source>
</evidence>
<evidence type="ECO:0000256" key="2">
    <source>
        <dbReference type="ARBA" id="ARBA00022475"/>
    </source>
</evidence>
<dbReference type="PANTHER" id="PTHR36115">
    <property type="entry name" value="PROLINE-RICH ANTIGEN HOMOLOG-RELATED"/>
    <property type="match status" value="1"/>
</dbReference>
<protein>
    <submittedName>
        <fullName evidence="8">RDD domain containing protein</fullName>
    </submittedName>
</protein>
<accession>A0A0G0LJN5</accession>
<dbReference type="GO" id="GO:0005886">
    <property type="term" value="C:plasma membrane"/>
    <property type="evidence" value="ECO:0007669"/>
    <property type="project" value="UniProtKB-SubCell"/>
</dbReference>
<feature type="transmembrane region" description="Helical" evidence="6">
    <location>
        <begin position="45"/>
        <end position="68"/>
    </location>
</feature>
<evidence type="ECO:0000259" key="7">
    <source>
        <dbReference type="Pfam" id="PF06271"/>
    </source>
</evidence>